<sequence>MLLVLRTKNKLAFINGSLTRLASESNNLGSLQQVGYFLDRTIVGCIPNSECNLDANIFSNME</sequence>
<reference evidence="1" key="1">
    <citation type="journal article" date="2012" name="Nat. Biotechnol.">
        <title>Draft genome sequence of pigeonpea (Cajanus cajan), an orphan legume crop of resource-poor farmers.</title>
        <authorList>
            <person name="Varshney R.K."/>
            <person name="Chen W."/>
            <person name="Li Y."/>
            <person name="Bharti A.K."/>
            <person name="Saxena R.K."/>
            <person name="Schlueter J.A."/>
            <person name="Donoghue M.T."/>
            <person name="Azam S."/>
            <person name="Fan G."/>
            <person name="Whaley A.M."/>
            <person name="Farmer A.D."/>
            <person name="Sheridan J."/>
            <person name="Iwata A."/>
            <person name="Tuteja R."/>
            <person name="Penmetsa R.V."/>
            <person name="Wu W."/>
            <person name="Upadhyaya H.D."/>
            <person name="Yang S.P."/>
            <person name="Shah T."/>
            <person name="Saxena K.B."/>
            <person name="Michael T."/>
            <person name="McCombie W.R."/>
            <person name="Yang B."/>
            <person name="Zhang G."/>
            <person name="Yang H."/>
            <person name="Wang J."/>
            <person name="Spillane C."/>
            <person name="Cook D.R."/>
            <person name="May G.D."/>
            <person name="Xu X."/>
            <person name="Jackson S.A."/>
        </authorList>
    </citation>
    <scope>NUCLEOTIDE SEQUENCE [LARGE SCALE GENOMIC DNA]</scope>
</reference>
<gene>
    <name evidence="1" type="ORF">KK1_045341</name>
</gene>
<evidence type="ECO:0000313" key="1">
    <source>
        <dbReference type="EMBL" id="KYP33781.1"/>
    </source>
</evidence>
<accession>A0A151QTX8</accession>
<protein>
    <submittedName>
        <fullName evidence="1">Uncharacterized protein</fullName>
    </submittedName>
</protein>
<organism evidence="1 2">
    <name type="scientific">Cajanus cajan</name>
    <name type="common">Pigeon pea</name>
    <name type="synonym">Cajanus indicus</name>
    <dbReference type="NCBI Taxonomy" id="3821"/>
    <lineage>
        <taxon>Eukaryota</taxon>
        <taxon>Viridiplantae</taxon>
        <taxon>Streptophyta</taxon>
        <taxon>Embryophyta</taxon>
        <taxon>Tracheophyta</taxon>
        <taxon>Spermatophyta</taxon>
        <taxon>Magnoliopsida</taxon>
        <taxon>eudicotyledons</taxon>
        <taxon>Gunneridae</taxon>
        <taxon>Pentapetalae</taxon>
        <taxon>rosids</taxon>
        <taxon>fabids</taxon>
        <taxon>Fabales</taxon>
        <taxon>Fabaceae</taxon>
        <taxon>Papilionoideae</taxon>
        <taxon>50 kb inversion clade</taxon>
        <taxon>NPAAA clade</taxon>
        <taxon>indigoferoid/millettioid clade</taxon>
        <taxon>Phaseoleae</taxon>
        <taxon>Cajanus</taxon>
    </lineage>
</organism>
<proteinExistence type="predicted"/>
<name>A0A151QTX8_CAJCA</name>
<dbReference type="Gramene" id="C.cajan_41478.t">
    <property type="protein sequence ID" value="C.cajan_41478.t.cds1"/>
    <property type="gene ID" value="C.cajan_41478"/>
</dbReference>
<dbReference type="Proteomes" id="UP000075243">
    <property type="component" value="Unassembled WGS sequence"/>
</dbReference>
<dbReference type="AlphaFoldDB" id="A0A151QTX8"/>
<dbReference type="EMBL" id="KQ484774">
    <property type="protein sequence ID" value="KYP33781.1"/>
    <property type="molecule type" value="Genomic_DNA"/>
</dbReference>
<evidence type="ECO:0000313" key="2">
    <source>
        <dbReference type="Proteomes" id="UP000075243"/>
    </source>
</evidence>
<keyword evidence="2" id="KW-1185">Reference proteome</keyword>